<feature type="domain" description="Hpc2-related" evidence="2">
    <location>
        <begin position="511"/>
        <end position="547"/>
    </location>
</feature>
<feature type="region of interest" description="Disordered" evidence="1">
    <location>
        <begin position="149"/>
        <end position="275"/>
    </location>
</feature>
<dbReference type="Proteomes" id="UP000250266">
    <property type="component" value="Unassembled WGS sequence"/>
</dbReference>
<feature type="compositionally biased region" description="Gly residues" evidence="1">
    <location>
        <begin position="571"/>
        <end position="594"/>
    </location>
</feature>
<feature type="compositionally biased region" description="Low complexity" evidence="1">
    <location>
        <begin position="162"/>
        <end position="183"/>
    </location>
</feature>
<dbReference type="OrthoDB" id="5576775at2759"/>
<name>A0A8E2J8X2_9PEZI</name>
<feature type="compositionally biased region" description="Pro residues" evidence="1">
    <location>
        <begin position="204"/>
        <end position="214"/>
    </location>
</feature>
<evidence type="ECO:0000256" key="1">
    <source>
        <dbReference type="SAM" id="MobiDB-lite"/>
    </source>
</evidence>
<feature type="compositionally biased region" description="Basic and acidic residues" evidence="1">
    <location>
        <begin position="85"/>
        <end position="100"/>
    </location>
</feature>
<proteinExistence type="predicted"/>
<feature type="compositionally biased region" description="Low complexity" evidence="1">
    <location>
        <begin position="622"/>
        <end position="633"/>
    </location>
</feature>
<protein>
    <submittedName>
        <fullName evidence="3">HPC2-domain-containing protein</fullName>
    </submittedName>
</protein>
<feature type="compositionally biased region" description="Low complexity" evidence="1">
    <location>
        <begin position="60"/>
        <end position="77"/>
    </location>
</feature>
<evidence type="ECO:0000313" key="3">
    <source>
        <dbReference type="EMBL" id="OCK73683.1"/>
    </source>
</evidence>
<feature type="region of interest" description="Disordered" evidence="1">
    <location>
        <begin position="1"/>
        <end position="132"/>
    </location>
</feature>
<sequence length="641" mass="67133">MSGVVGEASSSETSLSPPPRSPHSPDALSSTDNGNFSSANNSTIRVLGGANSHPNILSSTAPATTPKNNSTATTTTTGRKKPGPKKREPAAGANTDDKPKERKPRKPAAPKDPSAPPQPRKKRQKIEPAAVAAAVAAIAAVAAEIKTVPAQAQEQEQEQEQEQAQVQVQVQAQAQPQQQQQAPSPIPSRQSKLTDLVSAIQPERPTPSPAPPVTNNPGTIHNPTLSHITVAPSTPRPASSGRRYDPVRSAFESVPHNATSAPVSPPLNRASASPSITSLIDPIPASNSSYPQAARFQHPASVTSAPVSPAAIVARPNPVVPLTEPHSLPQPSAVLGSTPMDLDTEQDSAQRTSVPMNKSDSASGGTPSAAHTPPVKLVRQKEAPPPLPTGSGLLSGTPFGVTNGSNGPASPKGVNVWLTFPLKGQTNVTINYTREVEKKYGFAAIHPRIAARRERQRQITAAGAALEKATGAGSADDMSLDLSDPESNVEMGGMDDDASCGNGVKKRRRRKVEDYDKEDDFIDDTELAWEQQALMAKDGFFVYSGPLVTEGEKPAVERADGTVKRGRGRGRGGSTRGETSGRGRGRGGGPGSRGGTTVRKPRVTKADRALMEQEKHEREKMAATLAAKQPLAAYPGTGTMS</sequence>
<feature type="compositionally biased region" description="Polar residues" evidence="1">
    <location>
        <begin position="347"/>
        <end position="366"/>
    </location>
</feature>
<dbReference type="EMBL" id="KV745687">
    <property type="protein sequence ID" value="OCK73683.1"/>
    <property type="molecule type" value="Genomic_DNA"/>
</dbReference>
<feature type="region of interest" description="Disordered" evidence="1">
    <location>
        <begin position="318"/>
        <end position="374"/>
    </location>
</feature>
<accession>A0A8E2J8X2</accession>
<gene>
    <name evidence="3" type="ORF">K432DRAFT_226531</name>
</gene>
<evidence type="ECO:0000313" key="4">
    <source>
        <dbReference type="Proteomes" id="UP000250266"/>
    </source>
</evidence>
<dbReference type="AlphaFoldDB" id="A0A8E2J8X2"/>
<feature type="compositionally biased region" description="Polar residues" evidence="1">
    <location>
        <begin position="215"/>
        <end position="227"/>
    </location>
</feature>
<feature type="region of interest" description="Disordered" evidence="1">
    <location>
        <begin position="490"/>
        <end position="513"/>
    </location>
</feature>
<dbReference type="Pfam" id="PF08729">
    <property type="entry name" value="HUN"/>
    <property type="match status" value="1"/>
</dbReference>
<organism evidence="3 4">
    <name type="scientific">Lepidopterella palustris CBS 459.81</name>
    <dbReference type="NCBI Taxonomy" id="1314670"/>
    <lineage>
        <taxon>Eukaryota</taxon>
        <taxon>Fungi</taxon>
        <taxon>Dikarya</taxon>
        <taxon>Ascomycota</taxon>
        <taxon>Pezizomycotina</taxon>
        <taxon>Dothideomycetes</taxon>
        <taxon>Pleosporomycetidae</taxon>
        <taxon>Mytilinidiales</taxon>
        <taxon>Argynnaceae</taxon>
        <taxon>Lepidopterella</taxon>
    </lineage>
</organism>
<feature type="compositionally biased region" description="Basic and acidic residues" evidence="1">
    <location>
        <begin position="553"/>
        <end position="563"/>
    </location>
</feature>
<evidence type="ECO:0000259" key="2">
    <source>
        <dbReference type="Pfam" id="PF08729"/>
    </source>
</evidence>
<feature type="compositionally biased region" description="Polar residues" evidence="1">
    <location>
        <begin position="27"/>
        <end position="44"/>
    </location>
</feature>
<feature type="region of interest" description="Disordered" evidence="1">
    <location>
        <begin position="553"/>
        <end position="641"/>
    </location>
</feature>
<reference evidence="3 4" key="1">
    <citation type="journal article" date="2016" name="Nat. Commun.">
        <title>Ectomycorrhizal ecology is imprinted in the genome of the dominant symbiotic fungus Cenococcum geophilum.</title>
        <authorList>
            <consortium name="DOE Joint Genome Institute"/>
            <person name="Peter M."/>
            <person name="Kohler A."/>
            <person name="Ohm R.A."/>
            <person name="Kuo A."/>
            <person name="Krutzmann J."/>
            <person name="Morin E."/>
            <person name="Arend M."/>
            <person name="Barry K.W."/>
            <person name="Binder M."/>
            <person name="Choi C."/>
            <person name="Clum A."/>
            <person name="Copeland A."/>
            <person name="Grisel N."/>
            <person name="Haridas S."/>
            <person name="Kipfer T."/>
            <person name="LaButti K."/>
            <person name="Lindquist E."/>
            <person name="Lipzen A."/>
            <person name="Maire R."/>
            <person name="Meier B."/>
            <person name="Mihaltcheva S."/>
            <person name="Molinier V."/>
            <person name="Murat C."/>
            <person name="Poggeler S."/>
            <person name="Quandt C.A."/>
            <person name="Sperisen C."/>
            <person name="Tritt A."/>
            <person name="Tisserant E."/>
            <person name="Crous P.W."/>
            <person name="Henrissat B."/>
            <person name="Nehls U."/>
            <person name="Egli S."/>
            <person name="Spatafora J.W."/>
            <person name="Grigoriev I.V."/>
            <person name="Martin F.M."/>
        </authorList>
    </citation>
    <scope>NUCLEOTIDE SEQUENCE [LARGE SCALE GENOMIC DNA]</scope>
    <source>
        <strain evidence="3 4">CBS 459.81</strain>
    </source>
</reference>
<dbReference type="InterPro" id="IPR014840">
    <property type="entry name" value="HRD"/>
</dbReference>
<keyword evidence="4" id="KW-1185">Reference proteome</keyword>
<feature type="compositionally biased region" description="Basic and acidic residues" evidence="1">
    <location>
        <begin position="604"/>
        <end position="621"/>
    </location>
</feature>